<dbReference type="PANTHER" id="PTHR12546">
    <property type="entry name" value="FER-1-LIKE"/>
    <property type="match status" value="1"/>
</dbReference>
<keyword evidence="8" id="KW-1185">Reference proteome</keyword>
<name>S7MNY9_MYOBR</name>
<dbReference type="AlphaFoldDB" id="S7MNY9"/>
<keyword evidence="2" id="KW-0812">Transmembrane</keyword>
<keyword evidence="5" id="KW-0472">Membrane</keyword>
<evidence type="ECO:0000256" key="6">
    <source>
        <dbReference type="SAM" id="MobiDB-lite"/>
    </source>
</evidence>
<keyword evidence="4" id="KW-1133">Transmembrane helix</keyword>
<proteinExistence type="predicted"/>
<organism evidence="7 8">
    <name type="scientific">Myotis brandtii</name>
    <name type="common">Brandt's bat</name>
    <dbReference type="NCBI Taxonomy" id="109478"/>
    <lineage>
        <taxon>Eukaryota</taxon>
        <taxon>Metazoa</taxon>
        <taxon>Chordata</taxon>
        <taxon>Craniata</taxon>
        <taxon>Vertebrata</taxon>
        <taxon>Euteleostomi</taxon>
        <taxon>Mammalia</taxon>
        <taxon>Eutheria</taxon>
        <taxon>Laurasiatheria</taxon>
        <taxon>Chiroptera</taxon>
        <taxon>Yangochiroptera</taxon>
        <taxon>Vespertilionidae</taxon>
        <taxon>Myotis</taxon>
    </lineage>
</organism>
<protein>
    <submittedName>
        <fullName evidence="7">Fer-1-like protein 5</fullName>
    </submittedName>
</protein>
<reference evidence="7 8" key="1">
    <citation type="journal article" date="2013" name="Nat. Commun.">
        <title>Genome analysis reveals insights into physiology and longevity of the Brandt's bat Myotis brandtii.</title>
        <authorList>
            <person name="Seim I."/>
            <person name="Fang X."/>
            <person name="Xiong Z."/>
            <person name="Lobanov A.V."/>
            <person name="Huang Z."/>
            <person name="Ma S."/>
            <person name="Feng Y."/>
            <person name="Turanov A.A."/>
            <person name="Zhu Y."/>
            <person name="Lenz T.L."/>
            <person name="Gerashchenko M.V."/>
            <person name="Fan D."/>
            <person name="Hee Yim S."/>
            <person name="Yao X."/>
            <person name="Jordan D."/>
            <person name="Xiong Y."/>
            <person name="Ma Y."/>
            <person name="Lyapunov A.N."/>
            <person name="Chen G."/>
            <person name="Kulakova O.I."/>
            <person name="Sun Y."/>
            <person name="Lee S.G."/>
            <person name="Bronson R.T."/>
            <person name="Moskalev A.A."/>
            <person name="Sunyaev S.R."/>
            <person name="Zhang G."/>
            <person name="Krogh A."/>
            <person name="Wang J."/>
            <person name="Gladyshev V.N."/>
        </authorList>
    </citation>
    <scope>NUCLEOTIDE SEQUENCE [LARGE SCALE GENOMIC DNA]</scope>
</reference>
<evidence type="ECO:0000256" key="4">
    <source>
        <dbReference type="ARBA" id="ARBA00022989"/>
    </source>
</evidence>
<evidence type="ECO:0000313" key="8">
    <source>
        <dbReference type="Proteomes" id="UP000052978"/>
    </source>
</evidence>
<dbReference type="Proteomes" id="UP000052978">
    <property type="component" value="Unassembled WGS sequence"/>
</dbReference>
<keyword evidence="3" id="KW-0677">Repeat</keyword>
<dbReference type="GO" id="GO:0007009">
    <property type="term" value="P:plasma membrane organization"/>
    <property type="evidence" value="ECO:0007669"/>
    <property type="project" value="TreeGrafter"/>
</dbReference>
<accession>S7MNY9</accession>
<dbReference type="GO" id="GO:0061025">
    <property type="term" value="P:membrane fusion"/>
    <property type="evidence" value="ECO:0007669"/>
    <property type="project" value="TreeGrafter"/>
</dbReference>
<evidence type="ECO:0000313" key="7">
    <source>
        <dbReference type="EMBL" id="EPQ05240.1"/>
    </source>
</evidence>
<feature type="compositionally biased region" description="Gly residues" evidence="6">
    <location>
        <begin position="206"/>
        <end position="216"/>
    </location>
</feature>
<dbReference type="PANTHER" id="PTHR12546:SF34">
    <property type="entry name" value="FER-1-LIKE PROTEIN 5"/>
    <property type="match status" value="1"/>
</dbReference>
<evidence type="ECO:0000256" key="1">
    <source>
        <dbReference type="ARBA" id="ARBA00004370"/>
    </source>
</evidence>
<gene>
    <name evidence="7" type="ORF">D623_10013676</name>
</gene>
<sequence length="216" mass="24416">MAVNVWDAGHGTRKEQMEGMEMGSWSIPSSVKDGLEYRGRVFLELVTNIKSHPDNRIKDLSQEVTNVEKHKNRLKYGLCIIFLSCTMMPNFKDLIQFEVSIGHYGNKMDQNYKPLVSTTQYSPVIYDGNIYNYVPWYNTKPVVALTSYWEDVSFRTDCLNLLHFTRDRLGLGSEDTKMSQHSRCPWPPGGAARASEDAQAPATGQRLGGGGEVKSR</sequence>
<evidence type="ECO:0000256" key="5">
    <source>
        <dbReference type="ARBA" id="ARBA00023136"/>
    </source>
</evidence>
<evidence type="ECO:0000256" key="3">
    <source>
        <dbReference type="ARBA" id="ARBA00022737"/>
    </source>
</evidence>
<evidence type="ECO:0000256" key="2">
    <source>
        <dbReference type="ARBA" id="ARBA00022692"/>
    </source>
</evidence>
<dbReference type="InterPro" id="IPR037721">
    <property type="entry name" value="Ferlin"/>
</dbReference>
<comment type="subcellular location">
    <subcellularLocation>
        <location evidence="1">Membrane</location>
    </subcellularLocation>
</comment>
<dbReference type="GO" id="GO:0016020">
    <property type="term" value="C:membrane"/>
    <property type="evidence" value="ECO:0007669"/>
    <property type="project" value="UniProtKB-SubCell"/>
</dbReference>
<dbReference type="EMBL" id="KE161758">
    <property type="protein sequence ID" value="EPQ05240.1"/>
    <property type="molecule type" value="Genomic_DNA"/>
</dbReference>
<feature type="region of interest" description="Disordered" evidence="6">
    <location>
        <begin position="173"/>
        <end position="216"/>
    </location>
</feature>